<dbReference type="PROSITE" id="PS50082">
    <property type="entry name" value="WD_REPEATS_2"/>
    <property type="match status" value="5"/>
</dbReference>
<name>A0A0B2V1X6_TOXCA</name>
<evidence type="ECO:0000259" key="6">
    <source>
        <dbReference type="Pfam" id="PF25469"/>
    </source>
</evidence>
<feature type="repeat" description="WD" evidence="3">
    <location>
        <begin position="896"/>
        <end position="937"/>
    </location>
</feature>
<dbReference type="Gene3D" id="3.40.50.300">
    <property type="entry name" value="P-loop containing nucleotide triphosphate hydrolases"/>
    <property type="match status" value="1"/>
</dbReference>
<dbReference type="PANTHER" id="PTHR19871:SF38">
    <property type="entry name" value="PROTEIN QUI-1"/>
    <property type="match status" value="1"/>
</dbReference>
<feature type="repeat" description="WD" evidence="3">
    <location>
        <begin position="980"/>
        <end position="1021"/>
    </location>
</feature>
<dbReference type="PANTHER" id="PTHR19871">
    <property type="entry name" value="BETA TRANSDUCIN-RELATED PROTEIN"/>
    <property type="match status" value="1"/>
</dbReference>
<dbReference type="InterPro" id="IPR015943">
    <property type="entry name" value="WD40/YVTN_repeat-like_dom_sf"/>
</dbReference>
<feature type="repeat" description="WD" evidence="3">
    <location>
        <begin position="1193"/>
        <end position="1234"/>
    </location>
</feature>
<dbReference type="Pfam" id="PF12894">
    <property type="entry name" value="ANAPC4_WD40"/>
    <property type="match status" value="1"/>
</dbReference>
<feature type="region of interest" description="Disordered" evidence="4">
    <location>
        <begin position="1"/>
        <end position="22"/>
    </location>
</feature>
<keyword evidence="8" id="KW-1185">Reference proteome</keyword>
<dbReference type="OrthoDB" id="9990676at2759"/>
<dbReference type="Pfam" id="PF00400">
    <property type="entry name" value="WD40"/>
    <property type="match status" value="5"/>
</dbReference>
<dbReference type="InterPro" id="IPR036322">
    <property type="entry name" value="WD40_repeat_dom_sf"/>
</dbReference>
<dbReference type="Gene3D" id="2.130.10.10">
    <property type="entry name" value="YVTN repeat-like/Quinoprotein amine dehydrogenase"/>
    <property type="match status" value="4"/>
</dbReference>
<dbReference type="SUPFAM" id="SSF50978">
    <property type="entry name" value="WD40 repeat-like"/>
    <property type="match status" value="2"/>
</dbReference>
<evidence type="ECO:0000313" key="8">
    <source>
        <dbReference type="Proteomes" id="UP000031036"/>
    </source>
</evidence>
<dbReference type="SMART" id="SM00320">
    <property type="entry name" value="WD40"/>
    <property type="match status" value="12"/>
</dbReference>
<gene>
    <name evidence="7" type="ORF">Tcan_18335</name>
</gene>
<dbReference type="InterPro" id="IPR001680">
    <property type="entry name" value="WD40_rpt"/>
</dbReference>
<evidence type="ECO:0000256" key="2">
    <source>
        <dbReference type="ARBA" id="ARBA00022737"/>
    </source>
</evidence>
<feature type="domain" description="Anaphase-promoting complex subunit 4-like WD40" evidence="5">
    <location>
        <begin position="1170"/>
        <end position="1245"/>
    </location>
</feature>
<dbReference type="CDD" id="cd00200">
    <property type="entry name" value="WD40"/>
    <property type="match status" value="2"/>
</dbReference>
<evidence type="ECO:0000313" key="7">
    <source>
        <dbReference type="EMBL" id="KHN75462.1"/>
    </source>
</evidence>
<dbReference type="Proteomes" id="UP000031036">
    <property type="component" value="Unassembled WGS sequence"/>
</dbReference>
<sequence>MFRNGAATGAQSRRRSRLSSSTTKPLSTIQLVRLIIVIPPGEEFERERRALFEEVIPDVQQFAVQMDVDLELLEPTLDSVECTEMNAVMELLLKPASYLLCFLGDKYGECALPFDMREAEFDAIRTAAFEASNDVRLLDKYYELDKSRNPSEYRLRRIAIDPLERRALIDVIQTGAKQAYEEGIINQISPKRQQRFFSSTLELLTNYALQNSQNVVFVMRRIEGVQCSSSTATWLDERAEDREKMELLKNAVSSSGASTIALTVQPEGSDIEAWLQGRAHDKYIESFMHQAVGRLRNLIASVAIAPTPSVSSSMIAKTEDNIHMEFAISQLPSKWIARQKVDTKIQSWLSNGSRSAYIHINGGDASGKTALICRMYAMLQQKECYVITRFINLTSSSNFAHEIWHGICTTLCFMSGQNDKQMLGSFHLSSTLSIFKSLLQKLERPLYLLVDDANLIKYGRALSTLDKPFTKLLPNLILIATSSSPIHIPFMPTPQTFQLPSFTDTQIIEHLKEYTTDMERRLTADQFGFIRQQLVCNECNLVVGRMLVDEMLSRGNRPISGGLNGRLSRIEADIGVAPIRAFAQLISVSSHGLSSLELLDALTADKELLAVLSNCDVFPPFLLYLILNTFGCLVIEFVYRNRIVYKWSHNFVANAARHRYLTSTNELKRAHVLLADIFADVLSEPDSISPRSSVTATAFPRPLKRDDGTVNVRKVNNLWYHLLHTGNMDALKELSLCQFDYIDACVRSCGLMQLLSLYEECSMQVLHHDIQVLCEQVLLPSLSTVVRDGDQLAAEIIGRLRYTRAENSHFLNTMVEQAMSWVDMYNKQPILVPLTCWISPPIMKQVLTMTLGGWNSSRTILQPTHNHQHLLLSGNESSPGLICMYHVASQLLIRTFSGHTERVTSISISIHGQFFVSTSIDQTVRIWGFTQNEPLRILKPHNGKVMCSVVSGDSKLLVTGGTDSCANVICVETGQLLRSFREHTGTVLSIALTSNDEFLVTGSGDFVVMVWDLASGELAVRLAGLMAPVSCITITSNDAFVIVACEDETLRVFATVSGQELHELSGHDGKILSVVAAHDDCQLFAATLSKIYAYDLHNGKLLDVLDCVNQKPVTSLKITGDNCFLLSACGDRIDVWNVHNRTKENDGGLESDQQGAVRGMCMSRDEKSAACATRNGVVAVWDLDICQCIWTMVQKKGVEVGCVQFTVDCLLLLSGDADGQVNIWETSNGRLIRSVTYHNASIQSLSCLSDGYRVLSADASNTIFVWTILVMDDCVETESLLSFSGIKAPVFLSPNNIHLVGYLPSSNKEMKIWIVGDDSVTPKTKIYHSEEITCYSTTTIGTLLVTGSADQSLKIWQIESGFLTQVLVGHEDIVRCCAIAEDERLVVSGGRDCQIIMWRVSTGDALLSINTNAPLTAISITADASVTFSAGETGWIEAYDTEHGRLLSSFNAHRSVEKLVCSMDGNRILALLSNCAQLPILCLHNTPAGTAIARPVEQRRRSARTQSISSLNSNLSEPRMSVGLVQQQPASANMLSAPNANGATKSTPRTFDKMERSSKSRASIIEKDRSTNLVLPPAAASSNAVRSSLCTII</sequence>
<keyword evidence="2" id="KW-0677">Repeat</keyword>
<protein>
    <submittedName>
        <fullName evidence="7">Putative WD repeat-containing protein</fullName>
    </submittedName>
</protein>
<evidence type="ECO:0000256" key="1">
    <source>
        <dbReference type="ARBA" id="ARBA00022574"/>
    </source>
</evidence>
<keyword evidence="1 3" id="KW-0853">WD repeat</keyword>
<evidence type="ECO:0000259" key="5">
    <source>
        <dbReference type="Pfam" id="PF12894"/>
    </source>
</evidence>
<dbReference type="InterPro" id="IPR057588">
    <property type="entry name" value="NWD1/2-like_WH"/>
</dbReference>
<feature type="compositionally biased region" description="Polar residues" evidence="4">
    <location>
        <begin position="1534"/>
        <end position="1549"/>
    </location>
</feature>
<feature type="repeat" description="WD" evidence="3">
    <location>
        <begin position="1328"/>
        <end position="1366"/>
    </location>
</feature>
<dbReference type="OMA" id="HQYILIS"/>
<dbReference type="InterPro" id="IPR027417">
    <property type="entry name" value="P-loop_NTPase"/>
</dbReference>
<comment type="caution">
    <text evidence="7">The sequence shown here is derived from an EMBL/GenBank/DDBJ whole genome shotgun (WGS) entry which is preliminary data.</text>
</comment>
<reference evidence="7 8" key="1">
    <citation type="submission" date="2014-11" db="EMBL/GenBank/DDBJ databases">
        <title>Genetic blueprint of the zoonotic pathogen Toxocara canis.</title>
        <authorList>
            <person name="Zhu X.-Q."/>
            <person name="Korhonen P.K."/>
            <person name="Cai H."/>
            <person name="Young N.D."/>
            <person name="Nejsum P."/>
            <person name="von Samson-Himmelstjerna G."/>
            <person name="Boag P.R."/>
            <person name="Tan P."/>
            <person name="Li Q."/>
            <person name="Min J."/>
            <person name="Yang Y."/>
            <person name="Wang X."/>
            <person name="Fang X."/>
            <person name="Hall R.S."/>
            <person name="Hofmann A."/>
            <person name="Sternberg P.W."/>
            <person name="Jex A.R."/>
            <person name="Gasser R.B."/>
        </authorList>
    </citation>
    <scope>NUCLEOTIDE SEQUENCE [LARGE SCALE GENOMIC DNA]</scope>
    <source>
        <strain evidence="7">PN_DK_2014</strain>
    </source>
</reference>
<evidence type="ECO:0000256" key="3">
    <source>
        <dbReference type="PROSITE-ProRule" id="PRU00221"/>
    </source>
</evidence>
<dbReference type="Pfam" id="PF25469">
    <property type="entry name" value="WHD_NWD1"/>
    <property type="match status" value="1"/>
</dbReference>
<dbReference type="InterPro" id="IPR019775">
    <property type="entry name" value="WD40_repeat_CS"/>
</dbReference>
<dbReference type="EMBL" id="JPKZ01002700">
    <property type="protein sequence ID" value="KHN75462.1"/>
    <property type="molecule type" value="Genomic_DNA"/>
</dbReference>
<dbReference type="InterPro" id="IPR024977">
    <property type="entry name" value="Apc4-like_WD40_dom"/>
</dbReference>
<feature type="region of interest" description="Disordered" evidence="4">
    <location>
        <begin position="1534"/>
        <end position="1561"/>
    </location>
</feature>
<dbReference type="PROSITE" id="PS50294">
    <property type="entry name" value="WD_REPEATS_REGION"/>
    <property type="match status" value="4"/>
</dbReference>
<feature type="compositionally biased region" description="Basic and acidic residues" evidence="4">
    <location>
        <begin position="1550"/>
        <end position="1561"/>
    </location>
</feature>
<evidence type="ECO:0000256" key="4">
    <source>
        <dbReference type="SAM" id="MobiDB-lite"/>
    </source>
</evidence>
<organism evidence="7 8">
    <name type="scientific">Toxocara canis</name>
    <name type="common">Canine roundworm</name>
    <dbReference type="NCBI Taxonomy" id="6265"/>
    <lineage>
        <taxon>Eukaryota</taxon>
        <taxon>Metazoa</taxon>
        <taxon>Ecdysozoa</taxon>
        <taxon>Nematoda</taxon>
        <taxon>Chromadorea</taxon>
        <taxon>Rhabditida</taxon>
        <taxon>Spirurina</taxon>
        <taxon>Ascaridomorpha</taxon>
        <taxon>Ascaridoidea</taxon>
        <taxon>Toxocaridae</taxon>
        <taxon>Toxocara</taxon>
    </lineage>
</organism>
<feature type="domain" description="NWD1/2-like winged helix-turn-helix" evidence="6">
    <location>
        <begin position="545"/>
        <end position="668"/>
    </location>
</feature>
<dbReference type="PROSITE" id="PS00678">
    <property type="entry name" value="WD_REPEATS_1"/>
    <property type="match status" value="2"/>
</dbReference>
<feature type="repeat" description="WD" evidence="3">
    <location>
        <begin position="1367"/>
        <end position="1408"/>
    </location>
</feature>
<dbReference type="STRING" id="6265.A0A0B2V1X6"/>
<proteinExistence type="predicted"/>
<dbReference type="SUPFAM" id="SSF52540">
    <property type="entry name" value="P-loop containing nucleoside triphosphate hydrolases"/>
    <property type="match status" value="1"/>
</dbReference>
<dbReference type="InterPro" id="IPR052752">
    <property type="entry name" value="NACHT-WD_repeat"/>
</dbReference>
<accession>A0A0B2V1X6</accession>